<proteinExistence type="predicted"/>
<sequence>VTAGLQPVDFGFGEFWGSSYYETLLNTVGLEDIDNLGIKYKFADDKYNLTLGFYPTDGGNYKGTSKDSSRYSGNFVEADDLTTGTNIEEKNMWIARASRKFELDKAQKFSTELGGSVWYSDLENKRTDEDGHRKSWNVFAQTQYQAWQWMFLAGKQDVTNGDNLLP</sequence>
<dbReference type="AlphaFoldDB" id="A0A429M7Z4"/>
<dbReference type="EMBL" id="RFDI01002522">
    <property type="protein sequence ID" value="RSR15741.1"/>
    <property type="molecule type" value="Genomic_DNA"/>
</dbReference>
<protein>
    <recommendedName>
        <fullName evidence="3">TonB-dependent receptor</fullName>
    </recommendedName>
</protein>
<evidence type="ECO:0000313" key="1">
    <source>
        <dbReference type="EMBL" id="RSR15741.1"/>
    </source>
</evidence>
<comment type="caution">
    <text evidence="1">The sequence shown here is derived from an EMBL/GenBank/DDBJ whole genome shotgun (WGS) entry which is preliminary data.</text>
</comment>
<reference evidence="1 2" key="1">
    <citation type="submission" date="2018-10" db="EMBL/GenBank/DDBJ databases">
        <title>GWAS and RNA-Seq identify cryptic mechanisms of antimicrobial resistance in Acinetobacter baumannii.</title>
        <authorList>
            <person name="Sahl J.W."/>
        </authorList>
    </citation>
    <scope>NUCLEOTIDE SEQUENCE [LARGE SCALE GENOMIC DNA]</scope>
    <source>
        <strain evidence="1 2">TG28175</strain>
    </source>
</reference>
<name>A0A429M7Z4_ACIBA</name>
<evidence type="ECO:0008006" key="3">
    <source>
        <dbReference type="Google" id="ProtNLM"/>
    </source>
</evidence>
<gene>
    <name evidence="1" type="ORF">EA686_28570</name>
</gene>
<dbReference type="Proteomes" id="UP000280073">
    <property type="component" value="Unassembled WGS sequence"/>
</dbReference>
<evidence type="ECO:0000313" key="2">
    <source>
        <dbReference type="Proteomes" id="UP000280073"/>
    </source>
</evidence>
<feature type="non-terminal residue" evidence="1">
    <location>
        <position position="166"/>
    </location>
</feature>
<accession>A0A429M7Z4</accession>
<feature type="non-terminal residue" evidence="1">
    <location>
        <position position="1"/>
    </location>
</feature>
<organism evidence="1 2">
    <name type="scientific">Acinetobacter baumannii</name>
    <dbReference type="NCBI Taxonomy" id="470"/>
    <lineage>
        <taxon>Bacteria</taxon>
        <taxon>Pseudomonadati</taxon>
        <taxon>Pseudomonadota</taxon>
        <taxon>Gammaproteobacteria</taxon>
        <taxon>Moraxellales</taxon>
        <taxon>Moraxellaceae</taxon>
        <taxon>Acinetobacter</taxon>
        <taxon>Acinetobacter calcoaceticus/baumannii complex</taxon>
    </lineage>
</organism>